<dbReference type="KEGG" id="soy:115881242"/>
<dbReference type="Proteomes" id="UP000504635">
    <property type="component" value="Unplaced"/>
</dbReference>
<feature type="domain" description="Dipeptidylpeptidase IV N-terminal" evidence="6">
    <location>
        <begin position="164"/>
        <end position="560"/>
    </location>
</feature>
<protein>
    <recommendedName>
        <fullName evidence="3">Venom dipeptidyl peptidase 4</fullName>
    </recommendedName>
</protein>
<keyword evidence="4" id="KW-1133">Transmembrane helix</keyword>
<dbReference type="FunFam" id="3.40.50.1820:FF:000003">
    <property type="entry name" value="Dipeptidyl peptidase 4"/>
    <property type="match status" value="1"/>
</dbReference>
<dbReference type="SUPFAM" id="SSF82171">
    <property type="entry name" value="DPP6 N-terminal domain-like"/>
    <property type="match status" value="1"/>
</dbReference>
<evidence type="ECO:0000256" key="1">
    <source>
        <dbReference type="ARBA" id="ARBA00010036"/>
    </source>
</evidence>
<dbReference type="InterPro" id="IPR050278">
    <property type="entry name" value="Serine_Prot_S9B/DPPIV"/>
</dbReference>
<dbReference type="GO" id="GO:0008236">
    <property type="term" value="F:serine-type peptidase activity"/>
    <property type="evidence" value="ECO:0007669"/>
    <property type="project" value="InterPro"/>
</dbReference>
<evidence type="ECO:0000256" key="3">
    <source>
        <dbReference type="ARBA" id="ARBA00072929"/>
    </source>
</evidence>
<dbReference type="InterPro" id="IPR029058">
    <property type="entry name" value="AB_hydrolase_fold"/>
</dbReference>
<feature type="domain" description="Peptidase S9 prolyl oligopeptidase catalytic" evidence="5">
    <location>
        <begin position="644"/>
        <end position="848"/>
    </location>
</feature>
<reference evidence="8" key="1">
    <citation type="submission" date="2025-08" db="UniProtKB">
        <authorList>
            <consortium name="RefSeq"/>
        </authorList>
    </citation>
    <scope>IDENTIFICATION</scope>
    <source>
        <tissue evidence="8">Gonads</tissue>
    </source>
</reference>
<evidence type="ECO:0000259" key="5">
    <source>
        <dbReference type="Pfam" id="PF00326"/>
    </source>
</evidence>
<dbReference type="Gene3D" id="2.140.10.30">
    <property type="entry name" value="Dipeptidylpeptidase IV, N-terminal domain"/>
    <property type="match status" value="1"/>
</dbReference>
<evidence type="ECO:0000259" key="6">
    <source>
        <dbReference type="Pfam" id="PF00930"/>
    </source>
</evidence>
<dbReference type="PANTHER" id="PTHR11731:SF135">
    <property type="entry name" value="INACTIVE DIPEPTIDYL PEPTIDASE 10-LIKE PROTEIN"/>
    <property type="match status" value="1"/>
</dbReference>
<dbReference type="InterPro" id="IPR002469">
    <property type="entry name" value="Peptidase_S9B_N"/>
</dbReference>
<dbReference type="AlphaFoldDB" id="A0A6J2XUR3"/>
<dbReference type="Pfam" id="PF00930">
    <property type="entry name" value="DPPIV_N"/>
    <property type="match status" value="1"/>
</dbReference>
<dbReference type="GO" id="GO:0006508">
    <property type="term" value="P:proteolysis"/>
    <property type="evidence" value="ECO:0007669"/>
    <property type="project" value="InterPro"/>
</dbReference>
<dbReference type="FunCoup" id="A0A6J2XUR3">
    <property type="interactions" value="133"/>
</dbReference>
<dbReference type="InterPro" id="IPR001375">
    <property type="entry name" value="Peptidase_S9_cat"/>
</dbReference>
<keyword evidence="4" id="KW-0812">Transmembrane</keyword>
<evidence type="ECO:0000313" key="7">
    <source>
        <dbReference type="Proteomes" id="UP000504635"/>
    </source>
</evidence>
<evidence type="ECO:0000313" key="8">
    <source>
        <dbReference type="RefSeq" id="XP_030754520.1"/>
    </source>
</evidence>
<evidence type="ECO:0000256" key="2">
    <source>
        <dbReference type="ARBA" id="ARBA00023180"/>
    </source>
</evidence>
<keyword evidence="2" id="KW-0325">Glycoprotein</keyword>
<dbReference type="InParanoid" id="A0A6J2XUR3"/>
<accession>A0A6J2XUR3</accession>
<dbReference type="Gene3D" id="3.40.50.1820">
    <property type="entry name" value="alpha/beta hydrolase"/>
    <property type="match status" value="1"/>
</dbReference>
<gene>
    <name evidence="8" type="primary">LOC115881242</name>
</gene>
<evidence type="ECO:0000256" key="4">
    <source>
        <dbReference type="SAM" id="Phobius"/>
    </source>
</evidence>
<dbReference type="RefSeq" id="XP_030754520.1">
    <property type="nucleotide sequence ID" value="XM_030898660.1"/>
</dbReference>
<dbReference type="OrthoDB" id="16520at2759"/>
<comment type="similarity">
    <text evidence="1">Belongs to the peptidase S9B family. DPPIV subfamily.</text>
</comment>
<dbReference type="GO" id="GO:0005886">
    <property type="term" value="C:plasma membrane"/>
    <property type="evidence" value="ECO:0007669"/>
    <property type="project" value="TreeGrafter"/>
</dbReference>
<keyword evidence="4" id="KW-0472">Membrane</keyword>
<dbReference type="Pfam" id="PF00326">
    <property type="entry name" value="Peptidase_S9"/>
    <property type="match status" value="1"/>
</dbReference>
<name>A0A6J2XUR3_SITOR</name>
<feature type="transmembrane region" description="Helical" evidence="4">
    <location>
        <begin position="65"/>
        <end position="86"/>
    </location>
</feature>
<organism evidence="7 8">
    <name type="scientific">Sitophilus oryzae</name>
    <name type="common">Rice weevil</name>
    <name type="synonym">Curculio oryzae</name>
    <dbReference type="NCBI Taxonomy" id="7048"/>
    <lineage>
        <taxon>Eukaryota</taxon>
        <taxon>Metazoa</taxon>
        <taxon>Ecdysozoa</taxon>
        <taxon>Arthropoda</taxon>
        <taxon>Hexapoda</taxon>
        <taxon>Insecta</taxon>
        <taxon>Pterygota</taxon>
        <taxon>Neoptera</taxon>
        <taxon>Endopterygota</taxon>
        <taxon>Coleoptera</taxon>
        <taxon>Polyphaga</taxon>
        <taxon>Cucujiformia</taxon>
        <taxon>Curculionidae</taxon>
        <taxon>Dryophthorinae</taxon>
        <taxon>Sitophilus</taxon>
    </lineage>
</organism>
<dbReference type="SUPFAM" id="SSF53474">
    <property type="entry name" value="alpha/beta-Hydrolases"/>
    <property type="match status" value="1"/>
</dbReference>
<keyword evidence="7" id="KW-1185">Reference proteome</keyword>
<proteinExistence type="inferred from homology"/>
<dbReference type="GeneID" id="115881242"/>
<dbReference type="PANTHER" id="PTHR11731">
    <property type="entry name" value="PROTEASE FAMILY S9B,C DIPEPTIDYL-PEPTIDASE IV-RELATED"/>
    <property type="match status" value="1"/>
</dbReference>
<sequence length="862" mass="99364">MPEINSKFELKFFKRKSTSEKKVKSPDGGQKNLKSPVNRVKINAPYAYVEELVVSSPSERNWRGIFIALLVIAAVLGLIVFSIVLVSPPEECPRSKGTKPNLEDIFLKLPSPARFNGTWISDTEFIFKDFYGGISLFNADNLTTSIIMTNITLRQYEVVDFKVSNDLRFVLLISDIVKIYEYSTLAKYHIYEISTRIRKPLSPKELDETAPYLQYAVWSSDGAALAFVHNNDIYYKPKVEKDLVCRITNNGASNTMFNGVPDWLYENEILKTDHTVWFSADNSYLLYLRFNDTDVGEYKYPWYNSRSSEAIYPQIRSFRYPRVETPNPNVTAWIVNLTMPKYLFPFELKPTNSVESGSYVTSAKFHGENSVDLVWLNRKQNKFVLITCRNQINYICEDFHVEKEHDDIGWTEAIFHPVFSENGTKALVKLPVKDGINGHYLHVCIVENGKVVPLSHGPFEVIRILAWDEENFYIYALGTSPNNPGHRHLLRINSKINSKEEQACLTCFNETEQNTTESNPFNETILNQNMWLNYQCDYNNVILSKGASYFIQECLGPDIPIVVLARTLPNIRLAVLDTSNKLRKRVNRFSSPQEKSISVEIEFGYKAQVRLYLPAILREYEDTTFPLVLLVDASPSSQTVSSKWEVSWPWYLTSTRNYIVAKIDARGSGFQGVKMRREIQRRIGLIEIQDQLAVLTYLRDTFKFIDREKICTVGRGYGGYVAAMMLLQDFHQVINCSVSISPITNWRYYNSFFAEKYLGLPSKHPLEYENADLTMKAGKINNRNFLLIYGTADTRITSQHSIMLSKALIEQDVLFQQLTYPDESYEFSQKARLHMFKQIDLFFNDSFGPVIDEWIDDTGFFI</sequence>